<dbReference type="EMBL" id="CP101873">
    <property type="protein sequence ID" value="WMT08801.1"/>
    <property type="molecule type" value="Genomic_DNA"/>
</dbReference>
<dbReference type="InterPro" id="IPR036061">
    <property type="entry name" value="CheW-like_dom_sf"/>
</dbReference>
<dbReference type="Gene3D" id="2.30.30.40">
    <property type="entry name" value="SH3 Domains"/>
    <property type="match status" value="1"/>
</dbReference>
<dbReference type="PANTHER" id="PTHR22617:SF23">
    <property type="entry name" value="CHEMOTAXIS PROTEIN CHEW"/>
    <property type="match status" value="1"/>
</dbReference>
<dbReference type="Pfam" id="PF01584">
    <property type="entry name" value="CheW"/>
    <property type="match status" value="1"/>
</dbReference>
<feature type="region of interest" description="Disordered" evidence="1">
    <location>
        <begin position="1"/>
        <end position="25"/>
    </location>
</feature>
<dbReference type="RefSeq" id="WP_049964507.1">
    <property type="nucleotide sequence ID" value="NZ_CP101873.1"/>
</dbReference>
<organism evidence="3 4">
    <name type="scientific">Natrinema thermotolerans</name>
    <dbReference type="NCBI Taxonomy" id="121872"/>
    <lineage>
        <taxon>Archaea</taxon>
        <taxon>Methanobacteriati</taxon>
        <taxon>Methanobacteriota</taxon>
        <taxon>Stenosarchaea group</taxon>
        <taxon>Halobacteria</taxon>
        <taxon>Halobacteriales</taxon>
        <taxon>Natrialbaceae</taxon>
        <taxon>Natrinema</taxon>
    </lineage>
</organism>
<dbReference type="InterPro" id="IPR002545">
    <property type="entry name" value="CheW-lke_dom"/>
</dbReference>
<feature type="domain" description="CheW-like" evidence="2">
    <location>
        <begin position="30"/>
        <end position="176"/>
    </location>
</feature>
<feature type="compositionally biased region" description="Acidic residues" evidence="1">
    <location>
        <begin position="217"/>
        <end position="238"/>
    </location>
</feature>
<dbReference type="PANTHER" id="PTHR22617">
    <property type="entry name" value="CHEMOTAXIS SENSOR HISTIDINE KINASE-RELATED"/>
    <property type="match status" value="1"/>
</dbReference>
<dbReference type="PROSITE" id="PS50851">
    <property type="entry name" value="CHEW"/>
    <property type="match status" value="1"/>
</dbReference>
<evidence type="ECO:0000313" key="3">
    <source>
        <dbReference type="EMBL" id="WMT08801.1"/>
    </source>
</evidence>
<feature type="compositionally biased region" description="Acidic residues" evidence="1">
    <location>
        <begin position="13"/>
        <end position="25"/>
    </location>
</feature>
<accession>A0AAF0PDT3</accession>
<proteinExistence type="predicted"/>
<evidence type="ECO:0000259" key="2">
    <source>
        <dbReference type="PROSITE" id="PS50851"/>
    </source>
</evidence>
<protein>
    <submittedName>
        <fullName evidence="3">Chemotaxis protein CheW</fullName>
    </submittedName>
</protein>
<dbReference type="GO" id="GO:0007165">
    <property type="term" value="P:signal transduction"/>
    <property type="evidence" value="ECO:0007669"/>
    <property type="project" value="InterPro"/>
</dbReference>
<dbReference type="AlphaFoldDB" id="A0AAF0PDT3"/>
<dbReference type="GO" id="GO:0005829">
    <property type="term" value="C:cytosol"/>
    <property type="evidence" value="ECO:0007669"/>
    <property type="project" value="TreeGrafter"/>
</dbReference>
<feature type="region of interest" description="Disordered" evidence="1">
    <location>
        <begin position="165"/>
        <end position="238"/>
    </location>
</feature>
<reference evidence="3 4" key="1">
    <citation type="submission" date="2022-07" db="EMBL/GenBank/DDBJ databases">
        <title>Two temperate virus in Haloterrigena jeotgali A29.</title>
        <authorList>
            <person name="Deng X."/>
        </authorList>
    </citation>
    <scope>NUCLEOTIDE SEQUENCE [LARGE SCALE GENOMIC DNA]</scope>
    <source>
        <strain evidence="3 4">A29</strain>
    </source>
</reference>
<gene>
    <name evidence="3" type="ORF">NP511_04020</name>
</gene>
<evidence type="ECO:0000256" key="1">
    <source>
        <dbReference type="SAM" id="MobiDB-lite"/>
    </source>
</evidence>
<dbReference type="GO" id="GO:0006935">
    <property type="term" value="P:chemotaxis"/>
    <property type="evidence" value="ECO:0007669"/>
    <property type="project" value="InterPro"/>
</dbReference>
<dbReference type="Proteomes" id="UP001224926">
    <property type="component" value="Chromosome"/>
</dbReference>
<dbReference type="InterPro" id="IPR039315">
    <property type="entry name" value="CheW"/>
</dbReference>
<dbReference type="SMART" id="SM00260">
    <property type="entry name" value="CheW"/>
    <property type="match status" value="1"/>
</dbReference>
<dbReference type="Gene3D" id="2.40.50.180">
    <property type="entry name" value="CheA-289, Domain 4"/>
    <property type="match status" value="1"/>
</dbReference>
<dbReference type="GeneID" id="84213079"/>
<sequence>MAPDLSEKLLGIDIDDDRPDDGDEDDQETLLRFVFVGVGEHRLALPVDAVRTIAEPPDELTRVPRAPPAIEGLMDLRGEITAVIDPRVHFPVTEERSGRERLLVLDRPSDRQSAAIRVDEVIGVETVPESDIVDAESVADSDLTGDALEHPLVVAIVTKERDPSVDVGGVRSERPTNDGIGAVPGAEMGGGTEAGGSAALSMGSAGGALGESIGDTFEVEPTDESAAEPDEGDGEETTTEIVVEATAVVDIERLLLASGGS</sequence>
<keyword evidence="4" id="KW-1185">Reference proteome</keyword>
<dbReference type="SUPFAM" id="SSF50341">
    <property type="entry name" value="CheW-like"/>
    <property type="match status" value="1"/>
</dbReference>
<name>A0AAF0PDT3_9EURY</name>
<evidence type="ECO:0000313" key="4">
    <source>
        <dbReference type="Proteomes" id="UP001224926"/>
    </source>
</evidence>
<dbReference type="GeneID" id="39860767"/>